<reference evidence="1" key="1">
    <citation type="submission" date="2022-12" db="EMBL/GenBank/DDBJ databases">
        <title>Draft genome assemblies for two species of Escallonia (Escalloniales).</title>
        <authorList>
            <person name="Chanderbali A."/>
            <person name="Dervinis C."/>
            <person name="Anghel I."/>
            <person name="Soltis D."/>
            <person name="Soltis P."/>
            <person name="Zapata F."/>
        </authorList>
    </citation>
    <scope>NUCLEOTIDE SEQUENCE</scope>
    <source>
        <strain evidence="1">UCBG92.1500</strain>
        <tissue evidence="1">Leaf</tissue>
    </source>
</reference>
<comment type="caution">
    <text evidence="1">The sequence shown here is derived from an EMBL/GenBank/DDBJ whole genome shotgun (WGS) entry which is preliminary data.</text>
</comment>
<organism evidence="1 2">
    <name type="scientific">Escallonia rubra</name>
    <dbReference type="NCBI Taxonomy" id="112253"/>
    <lineage>
        <taxon>Eukaryota</taxon>
        <taxon>Viridiplantae</taxon>
        <taxon>Streptophyta</taxon>
        <taxon>Embryophyta</taxon>
        <taxon>Tracheophyta</taxon>
        <taxon>Spermatophyta</taxon>
        <taxon>Magnoliopsida</taxon>
        <taxon>eudicotyledons</taxon>
        <taxon>Gunneridae</taxon>
        <taxon>Pentapetalae</taxon>
        <taxon>asterids</taxon>
        <taxon>campanulids</taxon>
        <taxon>Escalloniales</taxon>
        <taxon>Escalloniaceae</taxon>
        <taxon>Escallonia</taxon>
    </lineage>
</organism>
<proteinExistence type="predicted"/>
<evidence type="ECO:0000313" key="2">
    <source>
        <dbReference type="Proteomes" id="UP001187471"/>
    </source>
</evidence>
<name>A0AA88USA4_9ASTE</name>
<dbReference type="Proteomes" id="UP001187471">
    <property type="component" value="Unassembled WGS sequence"/>
</dbReference>
<accession>A0AA88USA4</accession>
<dbReference type="AlphaFoldDB" id="A0AA88USA4"/>
<gene>
    <name evidence="1" type="ORF">RJ640_013596</name>
</gene>
<dbReference type="EMBL" id="JAVXUO010000080">
    <property type="protein sequence ID" value="KAK2995639.1"/>
    <property type="molecule type" value="Genomic_DNA"/>
</dbReference>
<sequence length="210" mass="23629">MISTRSIYHMLCGALLTVRLIVMRPLPKLPTFLRRSFSDFKAVWPANADCWIAVIAMRLRRLLLLMYKVSGISPCIVGDRISNMVIEVLNWTLSGDNGLDEEPEHRKHGQSSILELFNLQFCKCLGIISQSKWVEGTSWVKLIESFTEWASTNTDDLRSPDGKDALGMNEVRVAKIVKATFGEDLGPGLEPHCLTEFDTILCKDFGEHTA</sequence>
<evidence type="ECO:0000313" key="1">
    <source>
        <dbReference type="EMBL" id="KAK2995639.1"/>
    </source>
</evidence>
<keyword evidence="2" id="KW-1185">Reference proteome</keyword>
<protein>
    <submittedName>
        <fullName evidence="1">Uncharacterized protein</fullName>
    </submittedName>
</protein>